<evidence type="ECO:0000313" key="2">
    <source>
        <dbReference type="Proteomes" id="UP001556367"/>
    </source>
</evidence>
<gene>
    <name evidence="1" type="ORF">HGRIS_001276</name>
</gene>
<proteinExistence type="predicted"/>
<comment type="caution">
    <text evidence="1">The sequence shown here is derived from an EMBL/GenBank/DDBJ whole genome shotgun (WGS) entry which is preliminary data.</text>
</comment>
<evidence type="ECO:0000313" key="1">
    <source>
        <dbReference type="EMBL" id="KAL0957483.1"/>
    </source>
</evidence>
<protein>
    <recommendedName>
        <fullName evidence="3">NADH dehydrogenase subunit 5</fullName>
    </recommendedName>
</protein>
<sequence>MGLFLLRLKPVLCATMDSSSSTNAPFVGRAFHRFTALTMATTFSSFFIFEYAGASDFPSSFFSILGAMPTASQSAPPKCSLPMQCLPIAPHP</sequence>
<organism evidence="1 2">
    <name type="scientific">Hohenbuehelia grisea</name>
    <dbReference type="NCBI Taxonomy" id="104357"/>
    <lineage>
        <taxon>Eukaryota</taxon>
        <taxon>Fungi</taxon>
        <taxon>Dikarya</taxon>
        <taxon>Basidiomycota</taxon>
        <taxon>Agaricomycotina</taxon>
        <taxon>Agaricomycetes</taxon>
        <taxon>Agaricomycetidae</taxon>
        <taxon>Agaricales</taxon>
        <taxon>Pleurotineae</taxon>
        <taxon>Pleurotaceae</taxon>
        <taxon>Hohenbuehelia</taxon>
    </lineage>
</organism>
<keyword evidence="2" id="KW-1185">Reference proteome</keyword>
<dbReference type="EMBL" id="JASNQZ010000005">
    <property type="protein sequence ID" value="KAL0957483.1"/>
    <property type="molecule type" value="Genomic_DNA"/>
</dbReference>
<reference evidence="2" key="1">
    <citation type="submission" date="2024-06" db="EMBL/GenBank/DDBJ databases">
        <title>Multi-omics analyses provide insights into the biosynthesis of the anticancer antibiotic pleurotin in Hohenbuehelia grisea.</title>
        <authorList>
            <person name="Weaver J.A."/>
            <person name="Alberti F."/>
        </authorList>
    </citation>
    <scope>NUCLEOTIDE SEQUENCE [LARGE SCALE GENOMIC DNA]</scope>
    <source>
        <strain evidence="2">T-177</strain>
    </source>
</reference>
<evidence type="ECO:0008006" key="3">
    <source>
        <dbReference type="Google" id="ProtNLM"/>
    </source>
</evidence>
<accession>A0ABR3JNU2</accession>
<dbReference type="Proteomes" id="UP001556367">
    <property type="component" value="Unassembled WGS sequence"/>
</dbReference>
<name>A0ABR3JNU2_9AGAR</name>